<dbReference type="GO" id="GO:0035859">
    <property type="term" value="C:Seh1-associated complex"/>
    <property type="evidence" value="ECO:0007669"/>
    <property type="project" value="TreeGrafter"/>
</dbReference>
<evidence type="ECO:0000259" key="5">
    <source>
        <dbReference type="PROSITE" id="PS51782"/>
    </source>
</evidence>
<dbReference type="RefSeq" id="XP_007319985.1">
    <property type="nucleotide sequence ID" value="XM_007319923.1"/>
</dbReference>
<feature type="compositionally biased region" description="Polar residues" evidence="4">
    <location>
        <begin position="1135"/>
        <end position="1146"/>
    </location>
</feature>
<evidence type="ECO:0000256" key="3">
    <source>
        <dbReference type="PROSITE-ProRule" id="PRU00221"/>
    </source>
</evidence>
<feature type="domain" description="LysM" evidence="5">
    <location>
        <begin position="1297"/>
        <end position="1344"/>
    </location>
</feature>
<dbReference type="HOGENOM" id="CLU_001497_3_0_1"/>
<dbReference type="CDD" id="cd00118">
    <property type="entry name" value="LysM"/>
    <property type="match status" value="1"/>
</dbReference>
<feature type="compositionally biased region" description="Low complexity" evidence="4">
    <location>
        <begin position="1"/>
        <end position="10"/>
    </location>
</feature>
<evidence type="ECO:0000256" key="1">
    <source>
        <dbReference type="ARBA" id="ARBA00022574"/>
    </source>
</evidence>
<dbReference type="SMART" id="SM00320">
    <property type="entry name" value="WD40"/>
    <property type="match status" value="5"/>
</dbReference>
<feature type="region of interest" description="Disordered" evidence="4">
    <location>
        <begin position="731"/>
        <end position="750"/>
    </location>
</feature>
<dbReference type="Gene3D" id="3.10.350.10">
    <property type="entry name" value="LysM domain"/>
    <property type="match status" value="2"/>
</dbReference>
<keyword evidence="1 3" id="KW-0853">WD repeat</keyword>
<feature type="region of interest" description="Disordered" evidence="4">
    <location>
        <begin position="54"/>
        <end position="98"/>
    </location>
</feature>
<dbReference type="Pfam" id="PF01476">
    <property type="entry name" value="LysM"/>
    <property type="match status" value="1"/>
</dbReference>
<feature type="region of interest" description="Disordered" evidence="4">
    <location>
        <begin position="554"/>
        <end position="616"/>
    </location>
</feature>
<dbReference type="InterPro" id="IPR018392">
    <property type="entry name" value="LysM"/>
</dbReference>
<feature type="region of interest" description="Disordered" evidence="4">
    <location>
        <begin position="1115"/>
        <end position="1146"/>
    </location>
</feature>
<dbReference type="PROSITE" id="PS00678">
    <property type="entry name" value="WD_REPEATS_1"/>
    <property type="match status" value="1"/>
</dbReference>
<name>F8P0R1_SERL9</name>
<accession>F8P0R1</accession>
<dbReference type="OrthoDB" id="311712at2759"/>
<evidence type="ECO:0000256" key="2">
    <source>
        <dbReference type="ARBA" id="ARBA00022737"/>
    </source>
</evidence>
<dbReference type="SUPFAM" id="SSF50978">
    <property type="entry name" value="WD40 repeat-like"/>
    <property type="match status" value="1"/>
</dbReference>
<dbReference type="GO" id="GO:0005774">
    <property type="term" value="C:vacuolar membrane"/>
    <property type="evidence" value="ECO:0007669"/>
    <property type="project" value="TreeGrafter"/>
</dbReference>
<dbReference type="EMBL" id="GL945436">
    <property type="protein sequence ID" value="EGO22745.1"/>
    <property type="molecule type" value="Genomic_DNA"/>
</dbReference>
<sequence>MSRSSSTSQSARNHIPPSTRAKAHNFNEYANVDRDGIPSSLSLLSARRPSWTPSPFYDLPGPHGPDSLQPGLASYRDVPSFGVQPPVHPSPSPDDSGNFYQRLQIDMKDLVGDAVGNMSISPTSRDIVLAARRGLFIIDLQAPFEVPRFLPQGGTWDVADVQWNPHPSRAEYIVSTSSEKLLIWNLLLVGKTSIDYILHSHYRAITDINWHTSEPDTVVSTGIDSWLWSWDLREPRKPVLGLCAFNAAGTQVKWNRQDANVLASSHLNEVLIWDRRKGSLPTSRIKAHKAKIYGIDWAHERRNDIVTCSLDKTIKIWDTSDSPNETGGFEPKNTIKTRYPVWRARDLPFGHGVLSLPQRGETALEMWADSDSGTPVEVYEGHTDVVKEFVWRKGGLEGGEYQLITWSKDRTLRFWPVDSETMEKTGYVSGMKRTRSRFFTDADDNQSFRHPPEGTDLAPSLSAPVGHRAILAEVRAPLPPRKLNPVLQPHHGSAARARSHEKGIIPPEHSTNHVSLPIPVATATRHGGTMSRGNVGGKSARMDAFTWLANVKVGDRRESSSGPGSGADSGDVSRISSRSRPPSGRDPSTAPGRRKRSESRGRGNEEHRDGDVNQSLQDEITSVLTKLASSKIKLEKHDLTKRRTCTLGLHGPWGESSSVFIRVSFKFPKEYPQSSYPEGTPDIDVERNPLISMQSRAFMLRRLKSIREGRRPCLEACLRFLLFGNEDEEVGGGAAMGSESSSEDEAVVPRKPRDVTVSLLRSNKNLAEPRTSQGVFGPNGELVCFFRAPPRIVRNPLREISTSSAAAATHSPETVPRFFQSPALLADAVRRLGLAATDRMVDLADPKRAEDGDNILRIMTNLLTFSQQKVRRESESNSLDDIPASYSLIPMRRSTIFIKYPSDITNANRTVAAEYIFESQNLANLCETNAHIAKVNGQLHHERVFKTLQALFPSSRTRDSDGRTVSTESALLYHVAIRLYNEFSANKDIQMLAMISIVLLKTCGPSLVTRNHSSDVKEHVSAISKAGLDYFSLARPKEGPSAALSPGWPRLPSTSPTALPLSASNSSRGSWSSLFNPGSVRQFMSGVQEVVSTPAEAVSATAPSLQIPIPMLNNFNNNSRRAQGPDSPVRRSYSRDTSVASSSPISKSWSEAPMVNFPKMTAPFSSAGHARRPTFSQVISPKQVIPEKKRIVFNENVTEAVHNSRPLSFSPQLLDQFACHVLAYAEILFAWQLLHKRLELLKSVGSHISALLPVHTRRELGFAPPSSPSTAMYAHAFAAILALPFVAQFVSAQSCTRNYTVQAGDICDSISAAQNVSTYQLAVVNNIDVDSQCDNLNPGENLCLGWSGDDCTSTYVVQANDDCDIITSMANINDTILYMNNPQINSDCTNIYIGEVLCTAGTVLVPPAPSGTVPGSAIPPSATAANDLPYCDEIDDSN</sequence>
<dbReference type="InterPro" id="IPR036779">
    <property type="entry name" value="LysM_dom_sf"/>
</dbReference>
<dbReference type="SUPFAM" id="SSF54106">
    <property type="entry name" value="LysM domain"/>
    <property type="match status" value="1"/>
</dbReference>
<dbReference type="InterPro" id="IPR001680">
    <property type="entry name" value="WD40_rpt"/>
</dbReference>
<dbReference type="GO" id="GO:0034198">
    <property type="term" value="P:cellular response to amino acid starvation"/>
    <property type="evidence" value="ECO:0007669"/>
    <property type="project" value="TreeGrafter"/>
</dbReference>
<feature type="region of interest" description="Disordered" evidence="4">
    <location>
        <begin position="442"/>
        <end position="461"/>
    </location>
</feature>
<reference evidence="6" key="1">
    <citation type="submission" date="2011-04" db="EMBL/GenBank/DDBJ databases">
        <title>Evolution of plant cell wall degrading machinery underlies the functional diversity of forest fungi.</title>
        <authorList>
            <consortium name="US DOE Joint Genome Institute (JGI-PGF)"/>
            <person name="Eastwood D.C."/>
            <person name="Floudas D."/>
            <person name="Binder M."/>
            <person name="Majcherczyk A."/>
            <person name="Schneider P."/>
            <person name="Aerts A."/>
            <person name="Asiegbu F.O."/>
            <person name="Baker S.E."/>
            <person name="Barry K."/>
            <person name="Bendiksby M."/>
            <person name="Blumentritt M."/>
            <person name="Coutinho P.M."/>
            <person name="Cullen D."/>
            <person name="Cullen D."/>
            <person name="Gathman A."/>
            <person name="Goodell B."/>
            <person name="Henrissat B."/>
            <person name="Ihrmark K."/>
            <person name="Kauserud H."/>
            <person name="Kohler A."/>
            <person name="LaButti K."/>
            <person name="Lapidus A."/>
            <person name="Lavin J.L."/>
            <person name="Lee Y.-H."/>
            <person name="Lindquist E."/>
            <person name="Lilly W."/>
            <person name="Lucas S."/>
            <person name="Morin E."/>
            <person name="Murat C."/>
            <person name="Oguiza J.A."/>
            <person name="Park J."/>
            <person name="Pisabarro A.G."/>
            <person name="Riley R."/>
            <person name="Rosling A."/>
            <person name="Salamov A."/>
            <person name="Schmidt O."/>
            <person name="Schmutz J."/>
            <person name="Skrede I."/>
            <person name="Stenlid J."/>
            <person name="Wiebenga A."/>
            <person name="Xie X."/>
            <person name="Kues U."/>
            <person name="Hibbett D.S."/>
            <person name="Hoffmeister D."/>
            <person name="Hogberg N."/>
            <person name="Martin F."/>
            <person name="Grigoriev I.V."/>
            <person name="Watkinson S.C."/>
        </authorList>
    </citation>
    <scope>NUCLEOTIDE SEQUENCE</scope>
    <source>
        <strain evidence="6">S7.9</strain>
    </source>
</reference>
<dbReference type="GO" id="GO:1904263">
    <property type="term" value="P:positive regulation of TORC1 signaling"/>
    <property type="evidence" value="ECO:0007669"/>
    <property type="project" value="TreeGrafter"/>
</dbReference>
<proteinExistence type="predicted"/>
<dbReference type="Gene3D" id="2.130.10.10">
    <property type="entry name" value="YVTN repeat-like/Quinoprotein amine dehydrogenase"/>
    <property type="match status" value="1"/>
</dbReference>
<dbReference type="PANTHER" id="PTHR46170:SF1">
    <property type="entry name" value="GATOR COMPLEX PROTEIN WDR59"/>
    <property type="match status" value="1"/>
</dbReference>
<dbReference type="PROSITE" id="PS51782">
    <property type="entry name" value="LYSM"/>
    <property type="match status" value="2"/>
</dbReference>
<dbReference type="InterPro" id="IPR015943">
    <property type="entry name" value="WD40/YVTN_repeat-like_dom_sf"/>
</dbReference>
<dbReference type="SMART" id="SM00257">
    <property type="entry name" value="LysM"/>
    <property type="match status" value="2"/>
</dbReference>
<feature type="region of interest" description="Disordered" evidence="4">
    <location>
        <begin position="1041"/>
        <end position="1067"/>
    </location>
</feature>
<dbReference type="InterPro" id="IPR019775">
    <property type="entry name" value="WD40_repeat_CS"/>
</dbReference>
<organism>
    <name type="scientific">Serpula lacrymans var. lacrymans (strain S7.9)</name>
    <name type="common">Dry rot fungus</name>
    <dbReference type="NCBI Taxonomy" id="578457"/>
    <lineage>
        <taxon>Eukaryota</taxon>
        <taxon>Fungi</taxon>
        <taxon>Dikarya</taxon>
        <taxon>Basidiomycota</taxon>
        <taxon>Agaricomycotina</taxon>
        <taxon>Agaricomycetes</taxon>
        <taxon>Agaricomycetidae</taxon>
        <taxon>Boletales</taxon>
        <taxon>Coniophorineae</taxon>
        <taxon>Serpulaceae</taxon>
        <taxon>Serpula</taxon>
    </lineage>
</organism>
<feature type="compositionally biased region" description="Basic and acidic residues" evidence="4">
    <location>
        <begin position="598"/>
        <end position="611"/>
    </location>
</feature>
<gene>
    <name evidence="6" type="ORF">SERLADRAFT_439515</name>
</gene>
<dbReference type="GO" id="GO:0035591">
    <property type="term" value="F:signaling adaptor activity"/>
    <property type="evidence" value="ECO:0007669"/>
    <property type="project" value="TreeGrafter"/>
</dbReference>
<evidence type="ECO:0000256" key="4">
    <source>
        <dbReference type="SAM" id="MobiDB-lite"/>
    </source>
</evidence>
<dbReference type="GeneID" id="18815204"/>
<keyword evidence="2" id="KW-0677">Repeat</keyword>
<dbReference type="PROSITE" id="PS50082">
    <property type="entry name" value="WD_REPEATS_2"/>
    <property type="match status" value="1"/>
</dbReference>
<feature type="domain" description="LysM" evidence="5">
    <location>
        <begin position="1353"/>
        <end position="1399"/>
    </location>
</feature>
<dbReference type="InterPro" id="IPR049567">
    <property type="entry name" value="WDR59-like"/>
</dbReference>
<feature type="region of interest" description="Disordered" evidence="4">
    <location>
        <begin position="485"/>
        <end position="538"/>
    </location>
</feature>
<feature type="region of interest" description="Disordered" evidence="4">
    <location>
        <begin position="1"/>
        <end position="27"/>
    </location>
</feature>
<feature type="compositionally biased region" description="Low complexity" evidence="4">
    <location>
        <begin position="560"/>
        <end position="588"/>
    </location>
</feature>
<feature type="repeat" description="WD" evidence="3">
    <location>
        <begin position="285"/>
        <end position="318"/>
    </location>
</feature>
<dbReference type="Proteomes" id="UP000008064">
    <property type="component" value="Unassembled WGS sequence"/>
</dbReference>
<dbReference type="KEGG" id="sla:SERLADRAFT_439515"/>
<protein>
    <recommendedName>
        <fullName evidence="5">LysM domain-containing protein</fullName>
    </recommendedName>
</protein>
<dbReference type="PROSITE" id="PS50294">
    <property type="entry name" value="WD_REPEATS_REGION"/>
    <property type="match status" value="1"/>
</dbReference>
<dbReference type="PANTHER" id="PTHR46170">
    <property type="entry name" value="GATOR COMPLEX PROTEIN WDR59"/>
    <property type="match status" value="1"/>
</dbReference>
<dbReference type="InterPro" id="IPR036322">
    <property type="entry name" value="WD40_repeat_dom_sf"/>
</dbReference>
<evidence type="ECO:0000313" key="6">
    <source>
        <dbReference type="EMBL" id="EGO22745.1"/>
    </source>
</evidence>